<name>A0A0N5DCH7_THECL</name>
<reference evidence="1 2" key="2">
    <citation type="submission" date="2018-11" db="EMBL/GenBank/DDBJ databases">
        <authorList>
            <consortium name="Pathogen Informatics"/>
        </authorList>
    </citation>
    <scope>NUCLEOTIDE SEQUENCE [LARGE SCALE GENOMIC DNA]</scope>
</reference>
<evidence type="ECO:0000313" key="3">
    <source>
        <dbReference type="WBParaSite" id="TCLT_0001090101-mRNA-1"/>
    </source>
</evidence>
<accession>A0A0N5DCH7</accession>
<dbReference type="EMBL" id="UYYF01005546">
    <property type="protein sequence ID" value="VDN08596.1"/>
    <property type="molecule type" value="Genomic_DNA"/>
</dbReference>
<proteinExistence type="predicted"/>
<evidence type="ECO:0000313" key="1">
    <source>
        <dbReference type="EMBL" id="VDN08596.1"/>
    </source>
</evidence>
<dbReference type="WBParaSite" id="TCLT_0001090101-mRNA-1">
    <property type="protein sequence ID" value="TCLT_0001090101-mRNA-1"/>
    <property type="gene ID" value="TCLT_0001090101"/>
</dbReference>
<gene>
    <name evidence="1" type="ORF">TCLT_LOCUS10878</name>
</gene>
<protein>
    <submittedName>
        <fullName evidence="3">DUF333 domain-containing protein</fullName>
    </submittedName>
</protein>
<organism evidence="3">
    <name type="scientific">Thelazia callipaeda</name>
    <name type="common">Oriental eyeworm</name>
    <name type="synonym">Parasitic nematode</name>
    <dbReference type="NCBI Taxonomy" id="103827"/>
    <lineage>
        <taxon>Eukaryota</taxon>
        <taxon>Metazoa</taxon>
        <taxon>Ecdysozoa</taxon>
        <taxon>Nematoda</taxon>
        <taxon>Chromadorea</taxon>
        <taxon>Rhabditida</taxon>
        <taxon>Spirurina</taxon>
        <taxon>Spiruromorpha</taxon>
        <taxon>Thelazioidea</taxon>
        <taxon>Thelaziidae</taxon>
        <taxon>Thelazia</taxon>
    </lineage>
</organism>
<reference evidence="3" key="1">
    <citation type="submission" date="2017-02" db="UniProtKB">
        <authorList>
            <consortium name="WormBaseParasite"/>
        </authorList>
    </citation>
    <scope>IDENTIFICATION</scope>
</reference>
<dbReference type="Proteomes" id="UP000276776">
    <property type="component" value="Unassembled WGS sequence"/>
</dbReference>
<dbReference type="AlphaFoldDB" id="A0A0N5DCH7"/>
<keyword evidence="2" id="KW-1185">Reference proteome</keyword>
<sequence>MVCARDYYAPLANGHCKPWAGDVESGTNPECSTERNVQEAVIDEGTFKLAAATPLPDDEDSSWVRLL</sequence>
<evidence type="ECO:0000313" key="2">
    <source>
        <dbReference type="Proteomes" id="UP000276776"/>
    </source>
</evidence>